<feature type="signal peptide" evidence="1">
    <location>
        <begin position="1"/>
        <end position="24"/>
    </location>
</feature>
<dbReference type="AlphaFoldDB" id="A0A1V5ZP64"/>
<sequence length="638" mass="72226">MKRSLFLCCLIFVSIFCFSSVSNAELDVLTAVPQNLSFLETQSTLTKTSTTTHPIVHILDEPIYVLKGKHEGFLIRYKNQSYNNGAIPKGTNKYFKVGANATLGGPELYRLKLVPGRDEFYPVHDLMEPMSLDSTVTMNFDGSTGHSLYYVKIRIPQETENTTFTVNINVRSKVNNAVLERIEIPIQLVSATGVHAIPEKTTSLLITAKLRPFKRIDAVVNNGVIVEGETDFDEDAIPGEGDLDDLNAQTNDIDSPTKIDQEINRTKELIDILADWRVNNICNFTFYVGAQDKSNDPNIVTKVGDLIDYIMGNMDSVTFPSYKQCGKKKLEDIHYGSLGYERINNNHEYIQDPVLRQEAIDLAQTRLASTIQGEIDHLNNFNSAFAQYVNTGKIYFRMSDEPNSEIHMNLLNTIYTQITAASYGSTNYSDLKIMLTRGIFWPTQITPVDFWFVRTIPKDKQTALNEISLIQNTWGDKIGIYMNSAHKPGLANKRMRLIGWVLHCYGLDGYLLYGVNKYGAERDLITGQVTYFDPMTSRMFQNAPRGNDGMGIFVYWNQNTDTIYKSIRGEEFREGIEDYEIIKKIRTSPGSGSKLTAARAVLDNIENETFNIMSTSYKDDSPVPNYFIEMQNVLRCLK</sequence>
<accession>A0A1V5ZP64</accession>
<dbReference type="Proteomes" id="UP000485621">
    <property type="component" value="Unassembled WGS sequence"/>
</dbReference>
<proteinExistence type="predicted"/>
<evidence type="ECO:0000313" key="3">
    <source>
        <dbReference type="EMBL" id="OQB42025.1"/>
    </source>
</evidence>
<evidence type="ECO:0000256" key="1">
    <source>
        <dbReference type="SAM" id="SignalP"/>
    </source>
</evidence>
<organism evidence="3">
    <name type="scientific">candidate division CPR1 bacterium ADurb.Bin160</name>
    <dbReference type="NCBI Taxonomy" id="1852826"/>
    <lineage>
        <taxon>Bacteria</taxon>
        <taxon>candidate division CPR1</taxon>
    </lineage>
</organism>
<gene>
    <name evidence="3" type="ORF">BWY04_00511</name>
</gene>
<feature type="domain" description="Glycoside hydrolase 123 catalytic" evidence="2">
    <location>
        <begin position="491"/>
        <end position="583"/>
    </location>
</feature>
<comment type="caution">
    <text evidence="3">The sequence shown here is derived from an EMBL/GenBank/DDBJ whole genome shotgun (WGS) entry which is preliminary data.</text>
</comment>
<name>A0A1V5ZP64_9BACT</name>
<dbReference type="Pfam" id="PF13320">
    <property type="entry name" value="GH123_cat"/>
    <property type="match status" value="1"/>
</dbReference>
<dbReference type="EMBL" id="MWDB01000007">
    <property type="protein sequence ID" value="OQB42025.1"/>
    <property type="molecule type" value="Genomic_DNA"/>
</dbReference>
<evidence type="ECO:0000259" key="2">
    <source>
        <dbReference type="Pfam" id="PF13320"/>
    </source>
</evidence>
<feature type="chain" id="PRO_5012799530" description="Glycoside hydrolase 123 catalytic domain-containing protein" evidence="1">
    <location>
        <begin position="25"/>
        <end position="638"/>
    </location>
</feature>
<keyword evidence="1" id="KW-0732">Signal</keyword>
<dbReference type="InterPro" id="IPR025150">
    <property type="entry name" value="GH123_cat"/>
</dbReference>
<reference evidence="3" key="1">
    <citation type="submission" date="2017-02" db="EMBL/GenBank/DDBJ databases">
        <title>Delving into the versatile metabolic prowess of the omnipresent phylum Bacteroidetes.</title>
        <authorList>
            <person name="Nobu M.K."/>
            <person name="Mei R."/>
            <person name="Narihiro T."/>
            <person name="Kuroda K."/>
            <person name="Liu W.-T."/>
        </authorList>
    </citation>
    <scope>NUCLEOTIDE SEQUENCE</scope>
    <source>
        <strain evidence="3">ADurb.Bin160</strain>
    </source>
</reference>
<protein>
    <recommendedName>
        <fullName evidence="2">Glycoside hydrolase 123 catalytic domain-containing protein</fullName>
    </recommendedName>
</protein>